<feature type="compositionally biased region" description="Basic and acidic residues" evidence="1">
    <location>
        <begin position="1"/>
        <end position="24"/>
    </location>
</feature>
<feature type="region of interest" description="Disordered" evidence="1">
    <location>
        <begin position="1"/>
        <end position="32"/>
    </location>
</feature>
<organism evidence="2 3">
    <name type="scientific">Pleurodeles waltl</name>
    <name type="common">Iberian ribbed newt</name>
    <dbReference type="NCBI Taxonomy" id="8319"/>
    <lineage>
        <taxon>Eukaryota</taxon>
        <taxon>Metazoa</taxon>
        <taxon>Chordata</taxon>
        <taxon>Craniata</taxon>
        <taxon>Vertebrata</taxon>
        <taxon>Euteleostomi</taxon>
        <taxon>Amphibia</taxon>
        <taxon>Batrachia</taxon>
        <taxon>Caudata</taxon>
        <taxon>Salamandroidea</taxon>
        <taxon>Salamandridae</taxon>
        <taxon>Pleurodelinae</taxon>
        <taxon>Pleurodeles</taxon>
    </lineage>
</organism>
<evidence type="ECO:0000256" key="1">
    <source>
        <dbReference type="SAM" id="MobiDB-lite"/>
    </source>
</evidence>
<reference evidence="2" key="1">
    <citation type="journal article" date="2022" name="bioRxiv">
        <title>Sequencing and chromosome-scale assembly of the giantPleurodeles waltlgenome.</title>
        <authorList>
            <person name="Brown T."/>
            <person name="Elewa A."/>
            <person name="Iarovenko S."/>
            <person name="Subramanian E."/>
            <person name="Araus A.J."/>
            <person name="Petzold A."/>
            <person name="Susuki M."/>
            <person name="Suzuki K.-i.T."/>
            <person name="Hayashi T."/>
            <person name="Toyoda A."/>
            <person name="Oliveira C."/>
            <person name="Osipova E."/>
            <person name="Leigh N.D."/>
            <person name="Simon A."/>
            <person name="Yun M.H."/>
        </authorList>
    </citation>
    <scope>NUCLEOTIDE SEQUENCE</scope>
    <source>
        <strain evidence="2">20211129_DDA</strain>
        <tissue evidence="2">Liver</tissue>
    </source>
</reference>
<comment type="caution">
    <text evidence="2">The sequence shown here is derived from an EMBL/GenBank/DDBJ whole genome shotgun (WGS) entry which is preliminary data.</text>
</comment>
<accession>A0AAV7TJF7</accession>
<dbReference type="AlphaFoldDB" id="A0AAV7TJF7"/>
<proteinExistence type="predicted"/>
<evidence type="ECO:0000313" key="3">
    <source>
        <dbReference type="Proteomes" id="UP001066276"/>
    </source>
</evidence>
<sequence length="120" mass="13117">MTGDKERGQQKTENETKTIGERGGKGGAEVEECHSADHVEETPMGEVILRMDKNTTGAMERPETKSTGATEVTKRGEVVPEAMVLSEEHGTRQVECFSLLMLVDAEGTHTWVIGEVQEVT</sequence>
<name>A0AAV7TJF7_PLEWA</name>
<gene>
    <name evidence="2" type="ORF">NDU88_001852</name>
</gene>
<evidence type="ECO:0000313" key="2">
    <source>
        <dbReference type="EMBL" id="KAJ1176578.1"/>
    </source>
</evidence>
<protein>
    <submittedName>
        <fullName evidence="2">Uncharacterized protein</fullName>
    </submittedName>
</protein>
<feature type="region of interest" description="Disordered" evidence="1">
    <location>
        <begin position="54"/>
        <end position="75"/>
    </location>
</feature>
<dbReference type="EMBL" id="JANPWB010000006">
    <property type="protein sequence ID" value="KAJ1176578.1"/>
    <property type="molecule type" value="Genomic_DNA"/>
</dbReference>
<dbReference type="Proteomes" id="UP001066276">
    <property type="component" value="Chromosome 3_2"/>
</dbReference>
<keyword evidence="3" id="KW-1185">Reference proteome</keyword>